<evidence type="ECO:0000313" key="2">
    <source>
        <dbReference type="EMBL" id="KAJ7315358.1"/>
    </source>
</evidence>
<dbReference type="AlphaFoldDB" id="A0AAD6ZC18"/>
<gene>
    <name evidence="2" type="ORF">DFH08DRAFT_421717</name>
</gene>
<feature type="region of interest" description="Disordered" evidence="1">
    <location>
        <begin position="225"/>
        <end position="265"/>
    </location>
</feature>
<dbReference type="Proteomes" id="UP001218218">
    <property type="component" value="Unassembled WGS sequence"/>
</dbReference>
<dbReference type="EMBL" id="JARIHO010000062">
    <property type="protein sequence ID" value="KAJ7315358.1"/>
    <property type="molecule type" value="Genomic_DNA"/>
</dbReference>
<sequence>MHWSLPSPLPKRRVPSPEILLLRTAQRRRTLHPRLIRVPRRPSPITSTSRTFSVPPPSVIPSSSSFVVGCDAERMRSGTYRSSRGGGSVQITSCSTRRGRDGYGRGCGHAPASTRFRCGYWVRERKSLAARRTGGPGRSIHTLRLSVPLRLQLQYTAPSPHAALHFFSYSDVAGHSIRPLPQPLIGCTTSTSSPLCFPLQCCAFLTPGASSPLLPIRRREYQSISASGVPRARSPTRNPFASAAAVAASFPQGKAPSAGGKRRSA</sequence>
<accession>A0AAD6ZC18</accession>
<evidence type="ECO:0000313" key="3">
    <source>
        <dbReference type="Proteomes" id="UP001218218"/>
    </source>
</evidence>
<proteinExistence type="predicted"/>
<protein>
    <submittedName>
        <fullName evidence="2">Uncharacterized protein</fullName>
    </submittedName>
</protein>
<name>A0AAD6ZC18_9AGAR</name>
<keyword evidence="3" id="KW-1185">Reference proteome</keyword>
<evidence type="ECO:0000256" key="1">
    <source>
        <dbReference type="SAM" id="MobiDB-lite"/>
    </source>
</evidence>
<comment type="caution">
    <text evidence="2">The sequence shown here is derived from an EMBL/GenBank/DDBJ whole genome shotgun (WGS) entry which is preliminary data.</text>
</comment>
<organism evidence="2 3">
    <name type="scientific">Mycena albidolilacea</name>
    <dbReference type="NCBI Taxonomy" id="1033008"/>
    <lineage>
        <taxon>Eukaryota</taxon>
        <taxon>Fungi</taxon>
        <taxon>Dikarya</taxon>
        <taxon>Basidiomycota</taxon>
        <taxon>Agaricomycotina</taxon>
        <taxon>Agaricomycetes</taxon>
        <taxon>Agaricomycetidae</taxon>
        <taxon>Agaricales</taxon>
        <taxon>Marasmiineae</taxon>
        <taxon>Mycenaceae</taxon>
        <taxon>Mycena</taxon>
    </lineage>
</organism>
<reference evidence="2" key="1">
    <citation type="submission" date="2023-03" db="EMBL/GenBank/DDBJ databases">
        <title>Massive genome expansion in bonnet fungi (Mycena s.s.) driven by repeated elements and novel gene families across ecological guilds.</title>
        <authorList>
            <consortium name="Lawrence Berkeley National Laboratory"/>
            <person name="Harder C.B."/>
            <person name="Miyauchi S."/>
            <person name="Viragh M."/>
            <person name="Kuo A."/>
            <person name="Thoen E."/>
            <person name="Andreopoulos B."/>
            <person name="Lu D."/>
            <person name="Skrede I."/>
            <person name="Drula E."/>
            <person name="Henrissat B."/>
            <person name="Morin E."/>
            <person name="Kohler A."/>
            <person name="Barry K."/>
            <person name="LaButti K."/>
            <person name="Morin E."/>
            <person name="Salamov A."/>
            <person name="Lipzen A."/>
            <person name="Mereny Z."/>
            <person name="Hegedus B."/>
            <person name="Baldrian P."/>
            <person name="Stursova M."/>
            <person name="Weitz H."/>
            <person name="Taylor A."/>
            <person name="Grigoriev I.V."/>
            <person name="Nagy L.G."/>
            <person name="Martin F."/>
            <person name="Kauserud H."/>
        </authorList>
    </citation>
    <scope>NUCLEOTIDE SEQUENCE</scope>
    <source>
        <strain evidence="2">CBHHK002</strain>
    </source>
</reference>